<dbReference type="SUPFAM" id="SSF47954">
    <property type="entry name" value="Cyclin-like"/>
    <property type="match status" value="2"/>
</dbReference>
<dbReference type="OrthoDB" id="5590282at2759"/>
<dbReference type="OMA" id="YDVTMVA"/>
<keyword evidence="1" id="KW-0132">Cell division</keyword>
<dbReference type="SMART" id="SM01332">
    <property type="entry name" value="Cyclin_C"/>
    <property type="match status" value="1"/>
</dbReference>
<feature type="compositionally biased region" description="Low complexity" evidence="5">
    <location>
        <begin position="142"/>
        <end position="161"/>
    </location>
</feature>
<comment type="similarity">
    <text evidence="4">Belongs to the cyclin family.</text>
</comment>
<dbReference type="PROSITE" id="PS00292">
    <property type="entry name" value="CYCLINS"/>
    <property type="match status" value="1"/>
</dbReference>
<evidence type="ECO:0000256" key="5">
    <source>
        <dbReference type="SAM" id="MobiDB-lite"/>
    </source>
</evidence>
<dbReference type="FunFam" id="1.10.472.10:FF:000001">
    <property type="entry name" value="G2/mitotic-specific cyclin"/>
    <property type="match status" value="1"/>
</dbReference>
<evidence type="ECO:0000256" key="4">
    <source>
        <dbReference type="RuleBase" id="RU000383"/>
    </source>
</evidence>
<feature type="compositionally biased region" description="Polar residues" evidence="5">
    <location>
        <begin position="25"/>
        <end position="41"/>
    </location>
</feature>
<dbReference type="eggNOG" id="KOG0653">
    <property type="taxonomic scope" value="Eukaryota"/>
</dbReference>
<accession>C4R8D9</accession>
<keyword evidence="9" id="KW-1185">Reference proteome</keyword>
<evidence type="ECO:0000313" key="9">
    <source>
        <dbReference type="Proteomes" id="UP000000314"/>
    </source>
</evidence>
<dbReference type="InParanoid" id="C4R8D9"/>
<feature type="region of interest" description="Disordered" evidence="5">
    <location>
        <begin position="113"/>
        <end position="161"/>
    </location>
</feature>
<keyword evidence="2 4" id="KW-0195">Cyclin</keyword>
<evidence type="ECO:0000259" key="7">
    <source>
        <dbReference type="SMART" id="SM01332"/>
    </source>
</evidence>
<dbReference type="SMART" id="SM00385">
    <property type="entry name" value="CYCLIN"/>
    <property type="match status" value="2"/>
</dbReference>
<dbReference type="Proteomes" id="UP000000314">
    <property type="component" value="Chromosome 4"/>
</dbReference>
<dbReference type="KEGG" id="ppa:PAS_chr4_0604"/>
<dbReference type="STRING" id="644223.C4R8D9"/>
<dbReference type="GO" id="GO:0007346">
    <property type="term" value="P:regulation of mitotic cell cycle"/>
    <property type="evidence" value="ECO:0007669"/>
    <property type="project" value="UniProtKB-ARBA"/>
</dbReference>
<dbReference type="Gene3D" id="1.10.472.10">
    <property type="entry name" value="Cyclin-like"/>
    <property type="match status" value="2"/>
</dbReference>
<sequence>MSKHIAPPRSTYGEENNHVIRPQYRSKNQGATDSANSQSQPRLALGQLPTEQNRPILVENNRLKNNENKIPVYVEPHPKESQSQDHDSDDTEDSIEFEELEDDFGELDQDVLDSDQQPQSLHSTDSEVEESIRSFTQHRHTLQSSTTGDTTTTAPTANSGSVVPLLPVWDSRIHHELTYVNSKFQRDSPDEDDEDTYDVTMVAEYAPDIFRYMRQLEARLSPNPRYMDSQNELEWHMRRTLVDWLVQVHSRFNLLPETLFLTVNYIDRFLSKRTVSASRFQLVGLVALFIAAKYEEINCPSIQEVASLINNAYSIDDLLRAEKFMIDILEFEMGWPGPMSFLRRTSKADDYDFDTRTLAKYFLEITIMDSKLVASPPSWLAAGAHYLARRLLNRGSWTDAHIFYSGYTEEQLTPLADMMVQMCRHPLRHHRTIFEKYSERRYKRSAEFVQEWMRMRL</sequence>
<name>C4R8D9_KOMPG</name>
<dbReference type="SMR" id="C4R8D9"/>
<dbReference type="InterPro" id="IPR013763">
    <property type="entry name" value="Cyclin-like_dom"/>
</dbReference>
<dbReference type="InterPro" id="IPR004367">
    <property type="entry name" value="Cyclin_C-dom"/>
</dbReference>
<protein>
    <submittedName>
        <fullName evidence="8">B-type cyclin involved in cell cycle progression</fullName>
    </submittedName>
</protein>
<dbReference type="CDD" id="cd20512">
    <property type="entry name" value="CYCLIN_CLBs_yeast_rpt2"/>
    <property type="match status" value="1"/>
</dbReference>
<feature type="domain" description="Cyclin-like" evidence="6">
    <location>
        <begin position="340"/>
        <end position="421"/>
    </location>
</feature>
<dbReference type="GeneID" id="8200869"/>
<dbReference type="GO" id="GO:0016538">
    <property type="term" value="F:cyclin-dependent protein serine/threonine kinase regulator activity"/>
    <property type="evidence" value="ECO:0007669"/>
    <property type="project" value="InterPro"/>
</dbReference>
<reference evidence="8 9" key="1">
    <citation type="journal article" date="2009" name="Nat. Biotechnol.">
        <title>Genome sequence of the recombinant protein production host Pichia pastoris.</title>
        <authorList>
            <person name="De Schutter K."/>
            <person name="Lin Y.C."/>
            <person name="Tiels P."/>
            <person name="Van Hecke A."/>
            <person name="Glinka S."/>
            <person name="Weber-Lehmann J."/>
            <person name="Rouze P."/>
            <person name="Van de Peer Y."/>
            <person name="Callewaert N."/>
        </authorList>
    </citation>
    <scope>NUCLEOTIDE SEQUENCE [LARGE SCALE GENOMIC DNA]</scope>
    <source>
        <strain evidence="9">GS115 / ATCC 20864</strain>
    </source>
</reference>
<evidence type="ECO:0000256" key="3">
    <source>
        <dbReference type="ARBA" id="ARBA00023306"/>
    </source>
</evidence>
<dbReference type="InterPro" id="IPR036915">
    <property type="entry name" value="Cyclin-like_sf"/>
</dbReference>
<dbReference type="FunCoup" id="C4R8D9">
    <property type="interactions" value="1804"/>
</dbReference>
<dbReference type="PIRSF" id="PIRSF001771">
    <property type="entry name" value="Cyclin_A_B_D_E"/>
    <property type="match status" value="1"/>
</dbReference>
<dbReference type="HOGENOM" id="CLU_020695_12_0_1"/>
<evidence type="ECO:0000256" key="1">
    <source>
        <dbReference type="ARBA" id="ARBA00022618"/>
    </source>
</evidence>
<proteinExistence type="inferred from homology"/>
<dbReference type="Pfam" id="PF02984">
    <property type="entry name" value="Cyclin_C"/>
    <property type="match status" value="1"/>
</dbReference>
<dbReference type="GO" id="GO:0051301">
    <property type="term" value="P:cell division"/>
    <property type="evidence" value="ECO:0007669"/>
    <property type="project" value="UniProtKB-KW"/>
</dbReference>
<dbReference type="InterPro" id="IPR039361">
    <property type="entry name" value="Cyclin"/>
</dbReference>
<feature type="domain" description="Cyclin C-terminal" evidence="7">
    <location>
        <begin position="336"/>
        <end position="451"/>
    </location>
</feature>
<keyword evidence="3" id="KW-0131">Cell cycle</keyword>
<dbReference type="PANTHER" id="PTHR10177">
    <property type="entry name" value="CYCLINS"/>
    <property type="match status" value="1"/>
</dbReference>
<evidence type="ECO:0000313" key="8">
    <source>
        <dbReference type="EMBL" id="CAY71864.1"/>
    </source>
</evidence>
<dbReference type="InterPro" id="IPR048258">
    <property type="entry name" value="Cyclins_cyclin-box"/>
</dbReference>
<gene>
    <name evidence="8" type="ordered locus">PAS_chr4_0604</name>
</gene>
<dbReference type="Pfam" id="PF00134">
    <property type="entry name" value="Cyclin_N"/>
    <property type="match status" value="1"/>
</dbReference>
<dbReference type="AlphaFoldDB" id="C4R8D9"/>
<feature type="region of interest" description="Disordered" evidence="5">
    <location>
        <begin position="1"/>
        <end position="67"/>
    </location>
</feature>
<dbReference type="RefSeq" id="XP_002494043.1">
    <property type="nucleotide sequence ID" value="XM_002493998.1"/>
</dbReference>
<dbReference type="InterPro" id="IPR046965">
    <property type="entry name" value="Cyclin_A/B-like"/>
</dbReference>
<organism evidence="8 9">
    <name type="scientific">Komagataella phaffii (strain GS115 / ATCC 20864)</name>
    <name type="common">Yeast</name>
    <name type="synonym">Pichia pastoris</name>
    <dbReference type="NCBI Taxonomy" id="644223"/>
    <lineage>
        <taxon>Eukaryota</taxon>
        <taxon>Fungi</taxon>
        <taxon>Dikarya</taxon>
        <taxon>Ascomycota</taxon>
        <taxon>Saccharomycotina</taxon>
        <taxon>Pichiomycetes</taxon>
        <taxon>Pichiales</taxon>
        <taxon>Pichiaceae</taxon>
        <taxon>Komagataella</taxon>
    </lineage>
</organism>
<dbReference type="EMBL" id="FN392322">
    <property type="protein sequence ID" value="CAY71864.1"/>
    <property type="molecule type" value="Genomic_DNA"/>
</dbReference>
<feature type="compositionally biased region" description="Polar residues" evidence="5">
    <location>
        <begin position="114"/>
        <end position="123"/>
    </location>
</feature>
<evidence type="ECO:0000259" key="6">
    <source>
        <dbReference type="SMART" id="SM00385"/>
    </source>
</evidence>
<evidence type="ECO:0000256" key="2">
    <source>
        <dbReference type="ARBA" id="ARBA00023127"/>
    </source>
</evidence>
<feature type="domain" description="Cyclin-like" evidence="6">
    <location>
        <begin position="243"/>
        <end position="327"/>
    </location>
</feature>
<dbReference type="GO" id="GO:0044772">
    <property type="term" value="P:mitotic cell cycle phase transition"/>
    <property type="evidence" value="ECO:0007669"/>
    <property type="project" value="InterPro"/>
</dbReference>
<dbReference type="InterPro" id="IPR006671">
    <property type="entry name" value="Cyclin_N"/>
</dbReference>